<dbReference type="InterPro" id="IPR018060">
    <property type="entry name" value="HTH_AraC"/>
</dbReference>
<dbReference type="EMBL" id="CP050063">
    <property type="protein sequence ID" value="QIP16901.1"/>
    <property type="molecule type" value="Genomic_DNA"/>
</dbReference>
<keyword evidence="6" id="KW-1185">Reference proteome</keyword>
<evidence type="ECO:0000256" key="2">
    <source>
        <dbReference type="ARBA" id="ARBA00023125"/>
    </source>
</evidence>
<evidence type="ECO:0000313" key="5">
    <source>
        <dbReference type="EMBL" id="QIP16901.1"/>
    </source>
</evidence>
<keyword evidence="1" id="KW-0805">Transcription regulation</keyword>
<dbReference type="RefSeq" id="WP_167217231.1">
    <property type="nucleotide sequence ID" value="NZ_CP050063.1"/>
</dbReference>
<dbReference type="PROSITE" id="PS01124">
    <property type="entry name" value="HTH_ARAC_FAMILY_2"/>
    <property type="match status" value="1"/>
</dbReference>
<dbReference type="KEGG" id="spib:G8759_31820"/>
<dbReference type="Proteomes" id="UP000501802">
    <property type="component" value="Chromosome"/>
</dbReference>
<proteinExistence type="predicted"/>
<dbReference type="PANTHER" id="PTHR46796:SF13">
    <property type="entry name" value="HTH-TYPE TRANSCRIPTIONAL ACTIVATOR RHAS"/>
    <property type="match status" value="1"/>
</dbReference>
<evidence type="ECO:0000259" key="4">
    <source>
        <dbReference type="PROSITE" id="PS01124"/>
    </source>
</evidence>
<dbReference type="PANTHER" id="PTHR46796">
    <property type="entry name" value="HTH-TYPE TRANSCRIPTIONAL ACTIVATOR RHAS-RELATED"/>
    <property type="match status" value="1"/>
</dbReference>
<dbReference type="InterPro" id="IPR050204">
    <property type="entry name" value="AraC_XylS_family_regulators"/>
</dbReference>
<reference evidence="5 6" key="1">
    <citation type="submission" date="2020-03" db="EMBL/GenBank/DDBJ databases">
        <authorList>
            <person name="Kim M.K."/>
        </authorList>
    </citation>
    <scope>NUCLEOTIDE SEQUENCE [LARGE SCALE GENOMIC DNA]</scope>
    <source>
        <strain evidence="5 6">BT328</strain>
    </source>
</reference>
<dbReference type="SMART" id="SM00342">
    <property type="entry name" value="HTH_ARAC"/>
    <property type="match status" value="1"/>
</dbReference>
<dbReference type="AlphaFoldDB" id="A0A6G9AWN5"/>
<keyword evidence="2" id="KW-0238">DNA-binding</keyword>
<evidence type="ECO:0000313" key="6">
    <source>
        <dbReference type="Proteomes" id="UP000501802"/>
    </source>
</evidence>
<sequence length="272" mass="30789">MQLVPSPELSSLVKHYLIIENQVDRTPIYRFFPDGHAGFVFTYADPLTQYYGTDQPLTLPNSFVYGQANRYHTLLSGRKLGMLIVVLQPWGLHAVSGIPGNETTNNQISISSVFGNDGSHLQEQILNDADNTSRIKRIEIFLLKHWQGLSYESVLVQASIHRIHQTKGATTVQALTQYLSVTERSLERRFEKIVGIRPKQFARIIRLQHCLKVHRENPALTLTELAYTTGYYDQAHFIREFTNLVGITPTQYDANTQRLAVNLMPLGSPVGP</sequence>
<dbReference type="GO" id="GO:0043565">
    <property type="term" value="F:sequence-specific DNA binding"/>
    <property type="evidence" value="ECO:0007669"/>
    <property type="project" value="InterPro"/>
</dbReference>
<name>A0A6G9AWN5_9BACT</name>
<dbReference type="GO" id="GO:0003700">
    <property type="term" value="F:DNA-binding transcription factor activity"/>
    <property type="evidence" value="ECO:0007669"/>
    <property type="project" value="InterPro"/>
</dbReference>
<dbReference type="SUPFAM" id="SSF46689">
    <property type="entry name" value="Homeodomain-like"/>
    <property type="match status" value="1"/>
</dbReference>
<dbReference type="Pfam" id="PF12833">
    <property type="entry name" value="HTH_18"/>
    <property type="match status" value="1"/>
</dbReference>
<keyword evidence="3" id="KW-0804">Transcription</keyword>
<gene>
    <name evidence="5" type="ORF">G8759_31820</name>
</gene>
<protein>
    <submittedName>
        <fullName evidence="5">AraC family transcriptional regulator</fullName>
    </submittedName>
</protein>
<dbReference type="InterPro" id="IPR046532">
    <property type="entry name" value="DUF6597"/>
</dbReference>
<dbReference type="Gene3D" id="1.10.10.60">
    <property type="entry name" value="Homeodomain-like"/>
    <property type="match status" value="1"/>
</dbReference>
<dbReference type="Pfam" id="PF20240">
    <property type="entry name" value="DUF6597"/>
    <property type="match status" value="1"/>
</dbReference>
<feature type="domain" description="HTH araC/xylS-type" evidence="4">
    <location>
        <begin position="153"/>
        <end position="255"/>
    </location>
</feature>
<evidence type="ECO:0000256" key="1">
    <source>
        <dbReference type="ARBA" id="ARBA00023015"/>
    </source>
</evidence>
<accession>A0A6G9AWN5</accession>
<evidence type="ECO:0000256" key="3">
    <source>
        <dbReference type="ARBA" id="ARBA00023163"/>
    </source>
</evidence>
<dbReference type="InterPro" id="IPR009057">
    <property type="entry name" value="Homeodomain-like_sf"/>
</dbReference>
<organism evidence="5 6">
    <name type="scientific">Spirosoma aureum</name>
    <dbReference type="NCBI Taxonomy" id="2692134"/>
    <lineage>
        <taxon>Bacteria</taxon>
        <taxon>Pseudomonadati</taxon>
        <taxon>Bacteroidota</taxon>
        <taxon>Cytophagia</taxon>
        <taxon>Cytophagales</taxon>
        <taxon>Cytophagaceae</taxon>
        <taxon>Spirosoma</taxon>
    </lineage>
</organism>